<dbReference type="InterPro" id="IPR011333">
    <property type="entry name" value="SKP1/BTB/POZ_sf"/>
</dbReference>
<dbReference type="InterPro" id="IPR011705">
    <property type="entry name" value="BACK"/>
</dbReference>
<dbReference type="OMA" id="RIIYYIY"/>
<dbReference type="PROSITE" id="PS50097">
    <property type="entry name" value="BTB"/>
    <property type="match status" value="1"/>
</dbReference>
<name>Q4UBD3_THEAN</name>
<dbReference type="InterPro" id="IPR000210">
    <property type="entry name" value="BTB/POZ_dom"/>
</dbReference>
<dbReference type="Pfam" id="PF07707">
    <property type="entry name" value="BACK"/>
    <property type="match status" value="1"/>
</dbReference>
<dbReference type="VEuPathDB" id="PiroplasmaDB:TA18775"/>
<evidence type="ECO:0000259" key="1">
    <source>
        <dbReference type="PROSITE" id="PS50097"/>
    </source>
</evidence>
<dbReference type="EMBL" id="CR940352">
    <property type="protein sequence ID" value="CAI75868.1"/>
    <property type="molecule type" value="Genomic_DNA"/>
</dbReference>
<dbReference type="Gene3D" id="3.30.710.10">
    <property type="entry name" value="Potassium Channel Kv1.1, Chain A"/>
    <property type="match status" value="1"/>
</dbReference>
<dbReference type="Gene3D" id="1.25.40.420">
    <property type="match status" value="1"/>
</dbReference>
<protein>
    <recommendedName>
        <fullName evidence="1">BTB domain-containing protein</fullName>
    </recommendedName>
</protein>
<dbReference type="InterPro" id="IPR051481">
    <property type="entry name" value="BTB-POZ/Galectin-3-binding"/>
</dbReference>
<feature type="domain" description="BTB" evidence="1">
    <location>
        <begin position="24"/>
        <end position="114"/>
    </location>
</feature>
<reference evidence="2 3" key="1">
    <citation type="journal article" date="2005" name="Science">
        <title>Genome of the host-cell transforming parasite Theileria annulata compared with T. parva.</title>
        <authorList>
            <person name="Pain A."/>
            <person name="Renauld H."/>
            <person name="Berriman M."/>
            <person name="Murphy L."/>
            <person name="Yeats C.A."/>
            <person name="Weir W."/>
            <person name="Kerhornou A."/>
            <person name="Aslett M."/>
            <person name="Bishop R."/>
            <person name="Bouchier C."/>
            <person name="Cochet M."/>
            <person name="Coulson R.M.R."/>
            <person name="Cronin A."/>
            <person name="de Villiers E.P."/>
            <person name="Fraser A."/>
            <person name="Fosker N."/>
            <person name="Gardner M."/>
            <person name="Goble A."/>
            <person name="Griffiths-Jones S."/>
            <person name="Harris D.E."/>
            <person name="Katzer F."/>
            <person name="Larke N."/>
            <person name="Lord A."/>
            <person name="Maser P."/>
            <person name="McKellar S."/>
            <person name="Mooney P."/>
            <person name="Morton F."/>
            <person name="Nene V."/>
            <person name="O'Neil S."/>
            <person name="Price C."/>
            <person name="Quail M.A."/>
            <person name="Rabbinowitsch E."/>
            <person name="Rawlings N.D."/>
            <person name="Rutter S."/>
            <person name="Saunders D."/>
            <person name="Seeger K."/>
            <person name="Shah T."/>
            <person name="Squares R."/>
            <person name="Squares S."/>
            <person name="Tivey A."/>
            <person name="Walker A.R."/>
            <person name="Woodward J."/>
            <person name="Dobbelaere D.A.E."/>
            <person name="Langsley G."/>
            <person name="Rajandream M.A."/>
            <person name="McKeever D."/>
            <person name="Shiels B."/>
            <person name="Tait A."/>
            <person name="Barrell B.G."/>
            <person name="Hall N."/>
        </authorList>
    </citation>
    <scope>NUCLEOTIDE SEQUENCE [LARGE SCALE GENOMIC DNA]</scope>
    <source>
        <strain evidence="3">Ankara</strain>
    </source>
</reference>
<accession>Q4UBD3</accession>
<evidence type="ECO:0000313" key="3">
    <source>
        <dbReference type="Proteomes" id="UP000001950"/>
    </source>
</evidence>
<dbReference type="GeneID" id="3864827"/>
<sequence>MLCPLVNLRLSDLTGRADINDDYTDMLLVLRKPDNFFEDSSYDSDVVINVHSGVLRVASPYFNKAIDSLLEKKSKSNEDLSKNVPLQLVVDTEYPAVVKRIIYYIYKNDYQNMNEDPSSLIPLYVESARFNLVELKNSVVRLIKSQASLEDLANLASAAESAGELELAQECGRILSDSSYAIFSSDLYLKLGYSALKTLLQSDNIQLDEVQVFASLCHYLDSKKNLNSPYSSSQIGTKEKELIKHVRFCSMSPKSLSEFRRESVNTFLLDASLRILNKTQFKPRVFPWMENAEYKTICYNGLFPIMLVRVGKFNLSNLDHDSSNCRLVTPILDTKNQNDSYLAHTHGIYNYTDNKYNLYIKYLISIGVEREGCELFWAFKVSRTSSGRIGLGLTINTDKPLDELSRSTFSKMPKSRKVAFFYDFSQNKFKSGYIDDTSVEQILISLDIKNLWTYESNMNRAVYKLKTNDVVYIRVNVTSTCVNFTISVANVKFNEKFTIPVASKRTIGNSIRRAAILTSPFIVTYDAGDSLLLPELTSKLIVP</sequence>
<dbReference type="OrthoDB" id="360388at2759"/>
<dbReference type="PANTHER" id="PTHR24410:SF23">
    <property type="entry name" value="BTB DOMAIN-CONTAINING PROTEIN-RELATED"/>
    <property type="match status" value="1"/>
</dbReference>
<dbReference type="RefSeq" id="XP_955344.1">
    <property type="nucleotide sequence ID" value="XM_950251.1"/>
</dbReference>
<organism evidence="2 3">
    <name type="scientific">Theileria annulata</name>
    <dbReference type="NCBI Taxonomy" id="5874"/>
    <lineage>
        <taxon>Eukaryota</taxon>
        <taxon>Sar</taxon>
        <taxon>Alveolata</taxon>
        <taxon>Apicomplexa</taxon>
        <taxon>Aconoidasida</taxon>
        <taxon>Piroplasmida</taxon>
        <taxon>Theileriidae</taxon>
        <taxon>Theileria</taxon>
    </lineage>
</organism>
<dbReference type="eggNOG" id="ENOG502S6RI">
    <property type="taxonomic scope" value="Eukaryota"/>
</dbReference>
<proteinExistence type="predicted"/>
<dbReference type="AlphaFoldDB" id="Q4UBD3"/>
<keyword evidence="3" id="KW-1185">Reference proteome</keyword>
<dbReference type="PANTHER" id="PTHR24410">
    <property type="entry name" value="HL07962P-RELATED"/>
    <property type="match status" value="1"/>
</dbReference>
<gene>
    <name evidence="2" type="ORF">TA18775</name>
</gene>
<dbReference type="KEGG" id="tan:TA18775"/>
<evidence type="ECO:0000313" key="2">
    <source>
        <dbReference type="EMBL" id="CAI75868.1"/>
    </source>
</evidence>
<dbReference type="Proteomes" id="UP000001950">
    <property type="component" value="Chromosome 3"/>
</dbReference>
<dbReference type="InParanoid" id="Q4UBD3"/>